<protein>
    <recommendedName>
        <fullName evidence="1">YqeB PH domain-containing protein</fullName>
    </recommendedName>
</protein>
<name>A0A6H9Y820_9ACTN</name>
<dbReference type="Pfam" id="PF23494">
    <property type="entry name" value="bPH_10"/>
    <property type="match status" value="1"/>
</dbReference>
<gene>
    <name evidence="2" type="ORF">F8566_45610</name>
</gene>
<dbReference type="AlphaFoldDB" id="A0A6H9Y820"/>
<sequence>MLPSPWPTVLAAVVGALAGFLLGTIASHESLSVTVSAEYVVLTGKGEQRKFACNEIGRAFMEDKQLILLDRNGQNLTRQDCGLKPRRLSSAFLRHGCPWSEGSPDRTA</sequence>
<proteinExistence type="predicted"/>
<dbReference type="RefSeq" id="WP_151569976.1">
    <property type="nucleotide sequence ID" value="NZ_WBMT01000031.1"/>
</dbReference>
<reference evidence="2 3" key="1">
    <citation type="submission" date="2019-09" db="EMBL/GenBank/DDBJ databases">
        <title>Actinomadura physcomitrii sp. nov., a novel actinomycete isolated from moss [Physcomitrium sphaericum (Ludw) Fuernr].</title>
        <authorList>
            <person name="Zhuang X."/>
            <person name="Liu C."/>
        </authorList>
    </citation>
    <scope>NUCLEOTIDE SEQUENCE [LARGE SCALE GENOMIC DNA]</scope>
    <source>
        <strain evidence="2 3">HMC1</strain>
    </source>
</reference>
<organism evidence="2 3">
    <name type="scientific">Actinomadura rudentiformis</name>
    <dbReference type="NCBI Taxonomy" id="359158"/>
    <lineage>
        <taxon>Bacteria</taxon>
        <taxon>Bacillati</taxon>
        <taxon>Actinomycetota</taxon>
        <taxon>Actinomycetes</taxon>
        <taxon>Streptosporangiales</taxon>
        <taxon>Thermomonosporaceae</taxon>
        <taxon>Actinomadura</taxon>
    </lineage>
</organism>
<evidence type="ECO:0000313" key="3">
    <source>
        <dbReference type="Proteomes" id="UP000468735"/>
    </source>
</evidence>
<keyword evidence="3" id="KW-1185">Reference proteome</keyword>
<dbReference type="Proteomes" id="UP000468735">
    <property type="component" value="Unassembled WGS sequence"/>
</dbReference>
<evidence type="ECO:0000313" key="2">
    <source>
        <dbReference type="EMBL" id="KAB2340148.1"/>
    </source>
</evidence>
<comment type="caution">
    <text evidence="2">The sequence shown here is derived from an EMBL/GenBank/DDBJ whole genome shotgun (WGS) entry which is preliminary data.</text>
</comment>
<dbReference type="OrthoDB" id="5145029at2"/>
<dbReference type="InterPro" id="IPR057798">
    <property type="entry name" value="PH_YqeB"/>
</dbReference>
<dbReference type="EMBL" id="WBMT01000031">
    <property type="protein sequence ID" value="KAB2340148.1"/>
    <property type="molecule type" value="Genomic_DNA"/>
</dbReference>
<evidence type="ECO:0000259" key="1">
    <source>
        <dbReference type="Pfam" id="PF23494"/>
    </source>
</evidence>
<feature type="domain" description="YqeB PH" evidence="1">
    <location>
        <begin position="2"/>
        <end position="100"/>
    </location>
</feature>
<accession>A0A6H9Y820</accession>